<keyword evidence="4" id="KW-1133">Transmembrane helix</keyword>
<dbReference type="InterPro" id="IPR003591">
    <property type="entry name" value="Leu-rich_rpt_typical-subtyp"/>
</dbReference>
<dbReference type="AlphaFoldDB" id="A0A3Q2ZBZ2"/>
<evidence type="ECO:0000313" key="7">
    <source>
        <dbReference type="Proteomes" id="UP000264820"/>
    </source>
</evidence>
<dbReference type="InterPro" id="IPR001611">
    <property type="entry name" value="Leu-rich_rpt"/>
</dbReference>
<evidence type="ECO:0000313" key="6">
    <source>
        <dbReference type="Ensembl" id="ENSHCOP00000023678.1"/>
    </source>
</evidence>
<evidence type="ECO:0000256" key="2">
    <source>
        <dbReference type="ARBA" id="ARBA00022729"/>
    </source>
</evidence>
<dbReference type="InterPro" id="IPR000483">
    <property type="entry name" value="Cys-rich_flank_reg_C"/>
</dbReference>
<dbReference type="Pfam" id="PF13855">
    <property type="entry name" value="LRR_8"/>
    <property type="match status" value="1"/>
</dbReference>
<dbReference type="InterPro" id="IPR052286">
    <property type="entry name" value="Wnt_signaling_inhibitor"/>
</dbReference>
<dbReference type="PANTHER" id="PTHR24364">
    <property type="entry name" value="LP06937P"/>
    <property type="match status" value="1"/>
</dbReference>
<dbReference type="PROSITE" id="PS51450">
    <property type="entry name" value="LRR"/>
    <property type="match status" value="1"/>
</dbReference>
<dbReference type="OMA" id="RCACELE"/>
<sequence length="297" mass="33656">RPLALSLAKLRLTAAAWSRPSKRGARDFVEADAFAGLPHLRVLDLSHNRLERVSRGAFRGLRELRTLCLNESIVPEAAAQLAAALGAGDLRDLHRLELAGNRLRGVPLAAPHTFGLLHQLVLVNNSIRSLGREDVSGLERQRRVRVYLARNPFRCACELEAFYWWLKNASQCPDAALLRCAEPEARRGLPVERLRPEDVDCLNENLEAVSYVFLGIVLALIGLVFLMVLYLNRGGIKRWLNNIREACRDQMEVYHYRYEQDSDPRLANVSTGVTRVPIVYATIHFSFDVTCTRHVRW</sequence>
<dbReference type="SMART" id="SM00369">
    <property type="entry name" value="LRR_TYP"/>
    <property type="match status" value="3"/>
</dbReference>
<dbReference type="Pfam" id="PF01463">
    <property type="entry name" value="LRRCT"/>
    <property type="match status" value="1"/>
</dbReference>
<keyword evidence="7" id="KW-1185">Reference proteome</keyword>
<organism evidence="6 7">
    <name type="scientific">Hippocampus comes</name>
    <name type="common">Tiger tail seahorse</name>
    <dbReference type="NCBI Taxonomy" id="109280"/>
    <lineage>
        <taxon>Eukaryota</taxon>
        <taxon>Metazoa</taxon>
        <taxon>Chordata</taxon>
        <taxon>Craniata</taxon>
        <taxon>Vertebrata</taxon>
        <taxon>Euteleostomi</taxon>
        <taxon>Actinopterygii</taxon>
        <taxon>Neopterygii</taxon>
        <taxon>Teleostei</taxon>
        <taxon>Neoteleostei</taxon>
        <taxon>Acanthomorphata</taxon>
        <taxon>Syngnathiaria</taxon>
        <taxon>Syngnathiformes</taxon>
        <taxon>Syngnathoidei</taxon>
        <taxon>Syngnathidae</taxon>
        <taxon>Hippocampus</taxon>
    </lineage>
</organism>
<accession>A0A3Q2ZBZ2</accession>
<evidence type="ECO:0000259" key="5">
    <source>
        <dbReference type="SMART" id="SM00082"/>
    </source>
</evidence>
<dbReference type="Proteomes" id="UP000264820">
    <property type="component" value="Unplaced"/>
</dbReference>
<dbReference type="PANTHER" id="PTHR24364:SF16">
    <property type="entry name" value="TROPHOBLAST GLYCOPROTEIN-LIKE"/>
    <property type="match status" value="1"/>
</dbReference>
<reference evidence="6" key="2">
    <citation type="submission" date="2025-09" db="UniProtKB">
        <authorList>
            <consortium name="Ensembl"/>
        </authorList>
    </citation>
    <scope>IDENTIFICATION</scope>
</reference>
<feature type="domain" description="LRRCT" evidence="5">
    <location>
        <begin position="151"/>
        <end position="202"/>
    </location>
</feature>
<keyword evidence="3" id="KW-0677">Repeat</keyword>
<keyword evidence="1" id="KW-0433">Leucine-rich repeat</keyword>
<dbReference type="SMART" id="SM00082">
    <property type="entry name" value="LRRCT"/>
    <property type="match status" value="1"/>
</dbReference>
<dbReference type="Gene3D" id="3.80.10.10">
    <property type="entry name" value="Ribonuclease Inhibitor"/>
    <property type="match status" value="2"/>
</dbReference>
<dbReference type="Ensembl" id="ENSHCOT00000025980.1">
    <property type="protein sequence ID" value="ENSHCOP00000023678.1"/>
    <property type="gene ID" value="ENSHCOG00000012408.1"/>
</dbReference>
<evidence type="ECO:0000256" key="4">
    <source>
        <dbReference type="SAM" id="Phobius"/>
    </source>
</evidence>
<evidence type="ECO:0000256" key="3">
    <source>
        <dbReference type="ARBA" id="ARBA00022737"/>
    </source>
</evidence>
<keyword evidence="4" id="KW-0812">Transmembrane</keyword>
<proteinExistence type="predicted"/>
<dbReference type="GO" id="GO:0005886">
    <property type="term" value="C:plasma membrane"/>
    <property type="evidence" value="ECO:0007669"/>
    <property type="project" value="TreeGrafter"/>
</dbReference>
<dbReference type="InterPro" id="IPR032675">
    <property type="entry name" value="LRR_dom_sf"/>
</dbReference>
<protein>
    <recommendedName>
        <fullName evidence="5">LRRCT domain-containing protein</fullName>
    </recommendedName>
</protein>
<reference evidence="6" key="1">
    <citation type="submission" date="2025-08" db="UniProtKB">
        <authorList>
            <consortium name="Ensembl"/>
        </authorList>
    </citation>
    <scope>IDENTIFICATION</scope>
</reference>
<keyword evidence="4" id="KW-0472">Membrane</keyword>
<feature type="transmembrane region" description="Helical" evidence="4">
    <location>
        <begin position="208"/>
        <end position="231"/>
    </location>
</feature>
<dbReference type="GeneTree" id="ENSGT00940000154868"/>
<evidence type="ECO:0000256" key="1">
    <source>
        <dbReference type="ARBA" id="ARBA00022614"/>
    </source>
</evidence>
<dbReference type="STRING" id="109280.ENSHCOP00000023678"/>
<name>A0A3Q2ZBZ2_HIPCM</name>
<keyword evidence="2" id="KW-0732">Signal</keyword>
<dbReference type="SUPFAM" id="SSF52058">
    <property type="entry name" value="L domain-like"/>
    <property type="match status" value="1"/>
</dbReference>
<dbReference type="GO" id="GO:0090090">
    <property type="term" value="P:negative regulation of canonical Wnt signaling pathway"/>
    <property type="evidence" value="ECO:0007669"/>
    <property type="project" value="TreeGrafter"/>
</dbReference>